<keyword evidence="3" id="KW-1185">Reference proteome</keyword>
<accession>A0ABQ5KYM0</accession>
<dbReference type="Proteomes" id="UP001057375">
    <property type="component" value="Unassembled WGS sequence"/>
</dbReference>
<sequence length="280" mass="30540">MGDDKLFDFMLSKNENLIDSVDSFIDTKIFVEKERQSIKPSEDSIIDLFTRIYMSSPAHQVSQAASKLSTIIGRPSQSHIPPIDFSSEIPHPIHCQPFVSLQPESPKESHTPLLKPVFQSTFEPSQKDISREAIPPYGQGLEPNQDLVLDNGEFGNVSFDGGSLDATSVKNPFEIDKEYISPENPIQKSTKDNDIKEIETEAFGTTDDAFGTTDDAFGTTDDAFGTTDDAFGTTDDAFGTTDDAFGTTDDAFGTTDDAFGTTDDAFGTTDDAFGTTEEFS</sequence>
<feature type="region of interest" description="Disordered" evidence="1">
    <location>
        <begin position="225"/>
        <end position="280"/>
    </location>
</feature>
<dbReference type="EMBL" id="BQXS01011398">
    <property type="protein sequence ID" value="GKT37141.1"/>
    <property type="molecule type" value="Genomic_DNA"/>
</dbReference>
<organism evidence="2 3">
    <name type="scientific">Aduncisulcus paluster</name>
    <dbReference type="NCBI Taxonomy" id="2918883"/>
    <lineage>
        <taxon>Eukaryota</taxon>
        <taxon>Metamonada</taxon>
        <taxon>Carpediemonas-like organisms</taxon>
        <taxon>Aduncisulcus</taxon>
    </lineage>
</organism>
<evidence type="ECO:0000256" key="1">
    <source>
        <dbReference type="SAM" id="MobiDB-lite"/>
    </source>
</evidence>
<protein>
    <submittedName>
        <fullName evidence="2">Uncharacterized protein</fullName>
    </submittedName>
</protein>
<evidence type="ECO:0000313" key="3">
    <source>
        <dbReference type="Proteomes" id="UP001057375"/>
    </source>
</evidence>
<dbReference type="InterPro" id="IPR011049">
    <property type="entry name" value="Serralysin-like_metalloprot_C"/>
</dbReference>
<name>A0ABQ5KYM0_9EUKA</name>
<gene>
    <name evidence="2" type="ORF">ADUPG1_009986</name>
</gene>
<proteinExistence type="predicted"/>
<comment type="caution">
    <text evidence="2">The sequence shown here is derived from an EMBL/GenBank/DDBJ whole genome shotgun (WGS) entry which is preliminary data.</text>
</comment>
<reference evidence="2" key="1">
    <citation type="submission" date="2022-03" db="EMBL/GenBank/DDBJ databases">
        <title>Draft genome sequence of Aduncisulcus paluster, a free-living microaerophilic Fornicata.</title>
        <authorList>
            <person name="Yuyama I."/>
            <person name="Kume K."/>
            <person name="Tamura T."/>
            <person name="Inagaki Y."/>
            <person name="Hashimoto T."/>
        </authorList>
    </citation>
    <scope>NUCLEOTIDE SEQUENCE</scope>
    <source>
        <strain evidence="2">NY0171</strain>
    </source>
</reference>
<evidence type="ECO:0000313" key="2">
    <source>
        <dbReference type="EMBL" id="GKT37141.1"/>
    </source>
</evidence>
<dbReference type="SUPFAM" id="SSF101967">
    <property type="entry name" value="Adhesin YadA, collagen-binding domain"/>
    <property type="match status" value="1"/>
</dbReference>